<protein>
    <recommendedName>
        <fullName evidence="3">Dihydrodipicolinate reductase N-terminal domain-containing protein</fullName>
    </recommendedName>
</protein>
<dbReference type="EMBL" id="UINC01179514">
    <property type="protein sequence ID" value="SVD88228.1"/>
    <property type="molecule type" value="Genomic_DNA"/>
</dbReference>
<dbReference type="Gene3D" id="3.40.50.720">
    <property type="entry name" value="NAD(P)-binding Rossmann-like Domain"/>
    <property type="match status" value="1"/>
</dbReference>
<gene>
    <name evidence="4" type="ORF">METZ01_LOCUS441082</name>
</gene>
<dbReference type="SUPFAM" id="SSF51735">
    <property type="entry name" value="NAD(P)-binding Rossmann-fold domains"/>
    <property type="match status" value="1"/>
</dbReference>
<dbReference type="PANTHER" id="PTHR20836">
    <property type="entry name" value="DIHYDRODIPICOLINATE REDUCTASE"/>
    <property type="match status" value="1"/>
</dbReference>
<feature type="non-terminal residue" evidence="4">
    <location>
        <position position="119"/>
    </location>
</feature>
<organism evidence="4">
    <name type="scientific">marine metagenome</name>
    <dbReference type="NCBI Taxonomy" id="408172"/>
    <lineage>
        <taxon>unclassified sequences</taxon>
        <taxon>metagenomes</taxon>
        <taxon>ecological metagenomes</taxon>
    </lineage>
</organism>
<dbReference type="CDD" id="cd02274">
    <property type="entry name" value="DHDPR_N"/>
    <property type="match status" value="1"/>
</dbReference>
<name>A0A382Z0F9_9ZZZZ</name>
<dbReference type="Pfam" id="PF01113">
    <property type="entry name" value="DapB_N"/>
    <property type="match status" value="1"/>
</dbReference>
<proteinExistence type="predicted"/>
<dbReference type="GO" id="GO:0009089">
    <property type="term" value="P:lysine biosynthetic process via diaminopimelate"/>
    <property type="evidence" value="ECO:0007669"/>
    <property type="project" value="InterPro"/>
</dbReference>
<dbReference type="GO" id="GO:0019877">
    <property type="term" value="P:diaminopimelate biosynthetic process"/>
    <property type="evidence" value="ECO:0007669"/>
    <property type="project" value="TreeGrafter"/>
</dbReference>
<feature type="domain" description="Dihydrodipicolinate reductase N-terminal" evidence="3">
    <location>
        <begin position="4"/>
        <end position="118"/>
    </location>
</feature>
<evidence type="ECO:0000313" key="4">
    <source>
        <dbReference type="EMBL" id="SVD88228.1"/>
    </source>
</evidence>
<dbReference type="InterPro" id="IPR023940">
    <property type="entry name" value="DHDPR_bac"/>
</dbReference>
<dbReference type="PANTHER" id="PTHR20836:SF0">
    <property type="entry name" value="4-HYDROXY-TETRAHYDRODIPICOLINATE REDUCTASE 1, CHLOROPLASTIC-RELATED"/>
    <property type="match status" value="1"/>
</dbReference>
<dbReference type="AlphaFoldDB" id="A0A382Z0F9"/>
<keyword evidence="1" id="KW-0521">NADP</keyword>
<keyword evidence="2" id="KW-0560">Oxidoreductase</keyword>
<evidence type="ECO:0000256" key="1">
    <source>
        <dbReference type="ARBA" id="ARBA00022857"/>
    </source>
</evidence>
<accession>A0A382Z0F9</accession>
<dbReference type="GO" id="GO:0008839">
    <property type="term" value="F:4-hydroxy-tetrahydrodipicolinate reductase"/>
    <property type="evidence" value="ECO:0007669"/>
    <property type="project" value="InterPro"/>
</dbReference>
<sequence>MKKIKIGIAGITGRMGRLIFAELVKNRSFRLISGSEKKSSVYIGKDIGNVLGTKKIGIHVSDDPEVLFRNVDVVVDFTSPKAVMHHVKLAQSCKVCHVIGVTGLTATQERKLKLASKKT</sequence>
<evidence type="ECO:0000256" key="2">
    <source>
        <dbReference type="ARBA" id="ARBA00023002"/>
    </source>
</evidence>
<dbReference type="InterPro" id="IPR036291">
    <property type="entry name" value="NAD(P)-bd_dom_sf"/>
</dbReference>
<reference evidence="4" key="1">
    <citation type="submission" date="2018-05" db="EMBL/GenBank/DDBJ databases">
        <authorList>
            <person name="Lanie J.A."/>
            <person name="Ng W.-L."/>
            <person name="Kazmierczak K.M."/>
            <person name="Andrzejewski T.M."/>
            <person name="Davidsen T.M."/>
            <person name="Wayne K.J."/>
            <person name="Tettelin H."/>
            <person name="Glass J.I."/>
            <person name="Rusch D."/>
            <person name="Podicherti R."/>
            <person name="Tsui H.-C.T."/>
            <person name="Winkler M.E."/>
        </authorList>
    </citation>
    <scope>NUCLEOTIDE SEQUENCE</scope>
</reference>
<dbReference type="InterPro" id="IPR000846">
    <property type="entry name" value="DapB_N"/>
</dbReference>
<evidence type="ECO:0000259" key="3">
    <source>
        <dbReference type="Pfam" id="PF01113"/>
    </source>
</evidence>